<protein>
    <submittedName>
        <fullName evidence="3">DUF6265 family protein</fullName>
    </submittedName>
</protein>
<feature type="signal peptide" evidence="1">
    <location>
        <begin position="1"/>
        <end position="22"/>
    </location>
</feature>
<dbReference type="Proteomes" id="UP001268651">
    <property type="component" value="Unassembled WGS sequence"/>
</dbReference>
<evidence type="ECO:0000313" key="4">
    <source>
        <dbReference type="Proteomes" id="UP001268651"/>
    </source>
</evidence>
<keyword evidence="4" id="KW-1185">Reference proteome</keyword>
<evidence type="ECO:0000313" key="3">
    <source>
        <dbReference type="EMBL" id="MDU8887081.1"/>
    </source>
</evidence>
<reference evidence="3 4" key="1">
    <citation type="submission" date="2023-10" db="EMBL/GenBank/DDBJ databases">
        <title>Marimonas sp. nov. isolated from tidal mud flat.</title>
        <authorList>
            <person name="Jaincy N.J."/>
            <person name="Srinivasan S."/>
            <person name="Lee S.-S."/>
        </authorList>
    </citation>
    <scope>NUCLEOTIDE SEQUENCE [LARGE SCALE GENOMIC DNA]</scope>
    <source>
        <strain evidence="3 4">MJ-SS3</strain>
    </source>
</reference>
<comment type="caution">
    <text evidence="3">The sequence shown here is derived from an EMBL/GenBank/DDBJ whole genome shotgun (WGS) entry which is preliminary data.</text>
</comment>
<feature type="domain" description="DUF6265" evidence="2">
    <location>
        <begin position="31"/>
        <end position="136"/>
    </location>
</feature>
<accession>A0ABU3U9U4</accession>
<dbReference type="RefSeq" id="WP_316663179.1">
    <property type="nucleotide sequence ID" value="NZ_JAWHTF010000008.1"/>
</dbReference>
<name>A0ABU3U9U4_9FLAO</name>
<feature type="chain" id="PRO_5045096580" evidence="1">
    <location>
        <begin position="23"/>
        <end position="151"/>
    </location>
</feature>
<gene>
    <name evidence="3" type="ORF">RXV94_13000</name>
</gene>
<organism evidence="3 4">
    <name type="scientific">Gilvirhabdus luticola</name>
    <dbReference type="NCBI Taxonomy" id="3079858"/>
    <lineage>
        <taxon>Bacteria</taxon>
        <taxon>Pseudomonadati</taxon>
        <taxon>Bacteroidota</taxon>
        <taxon>Flavobacteriia</taxon>
        <taxon>Flavobacteriales</taxon>
        <taxon>Flavobacteriaceae</taxon>
        <taxon>Gilvirhabdus</taxon>
    </lineage>
</organism>
<evidence type="ECO:0000256" key="1">
    <source>
        <dbReference type="SAM" id="SignalP"/>
    </source>
</evidence>
<proteinExistence type="predicted"/>
<sequence length="151" mass="17454">MKTIKLILNLLFFALSFNLCLAQQDLSQLEFLIGTWQVEGKQNFEYWEKVSETEFIGKGYKIRDGVTRISETLELKVNDNNITFIATVPDQNEGQSIPFTLSASLDNLWSFENQNHDFPKKIQYQLLEGGKIKVNVLGENDKGFSFYFIKQ</sequence>
<dbReference type="EMBL" id="JAWHTF010000008">
    <property type="protein sequence ID" value="MDU8887081.1"/>
    <property type="molecule type" value="Genomic_DNA"/>
</dbReference>
<evidence type="ECO:0000259" key="2">
    <source>
        <dbReference type="Pfam" id="PF19780"/>
    </source>
</evidence>
<dbReference type="Pfam" id="PF19780">
    <property type="entry name" value="DUF6265"/>
    <property type="match status" value="1"/>
</dbReference>
<keyword evidence="1" id="KW-0732">Signal</keyword>
<dbReference type="InterPro" id="IPR046232">
    <property type="entry name" value="DUF6265"/>
</dbReference>